<dbReference type="Proteomes" id="UP001280121">
    <property type="component" value="Unassembled WGS sequence"/>
</dbReference>
<comment type="subcellular location">
    <subcellularLocation>
        <location evidence="1">Membrane</location>
        <topology evidence="1">Multi-pass membrane protein</topology>
    </subcellularLocation>
</comment>
<sequence length="388" mass="42091">MASSSSSPSCLIVLGFSIWLLLFLPALSLTCTSQKFTNNILYSHCLDLPTLSSFLHYTYDSSNTSLSVAFVATPSASAGWIAWAINPTGTGMAGAQSLVAYKDSKGVMTVKTYNISDYSSVVQSELLFEVSDMSADESGGFMRIFGKIKLPEDLAKAGKVNQIWQVGPSVDAGTLGKHDFLAANLGAKGTLDLSGAQTGVVTDTGASNLIKKRNIHGILNVVSWGILFPIGVIIARYMRPFEGMDPAWFYLHVSCQLSAYIIGVAGWGTGLKLGSESKGITYSTHRNLGIALFSLCTLQVFALFLRPKKDHKYRFYWNIYHHGIGFSILIMGILNVFKGLDILKPEKKWKTAYITVISVLAGIAALSEAITWVVVLKRRSNSSTKPSN</sequence>
<keyword evidence="6 14" id="KW-0732">Signal</keyword>
<dbReference type="GO" id="GO:0046872">
    <property type="term" value="F:metal ion binding"/>
    <property type="evidence" value="ECO:0007669"/>
    <property type="project" value="UniProtKB-KW"/>
</dbReference>
<comment type="caution">
    <text evidence="17">The sequence shown here is derived from an EMBL/GenBank/DDBJ whole genome shotgun (WGS) entry which is preliminary data.</text>
</comment>
<dbReference type="Gene3D" id="1.20.120.1770">
    <property type="match status" value="1"/>
</dbReference>
<keyword evidence="3" id="KW-0349">Heme</keyword>
<feature type="chain" id="PRO_5042125805" description="Cytochrome b561 and DOMON domain-containing protein" evidence="14">
    <location>
        <begin position="29"/>
        <end position="388"/>
    </location>
</feature>
<feature type="transmembrane region" description="Helical" evidence="13">
    <location>
        <begin position="352"/>
        <end position="375"/>
    </location>
</feature>
<keyword evidence="2 11" id="KW-0813">Transport</keyword>
<dbReference type="InterPro" id="IPR017214">
    <property type="entry name" value="UCP037471"/>
</dbReference>
<evidence type="ECO:0000313" key="17">
    <source>
        <dbReference type="EMBL" id="KAK2662596.1"/>
    </source>
</evidence>
<keyword evidence="5 12" id="KW-0479">Metal-binding</keyword>
<feature type="domain" description="Cytochrome b561" evidence="16">
    <location>
        <begin position="177"/>
        <end position="376"/>
    </location>
</feature>
<dbReference type="CDD" id="cd08760">
    <property type="entry name" value="Cyt_b561_FRRS1_like"/>
    <property type="match status" value="1"/>
</dbReference>
<evidence type="ECO:0000256" key="3">
    <source>
        <dbReference type="ARBA" id="ARBA00022617"/>
    </source>
</evidence>
<dbReference type="PANTHER" id="PTHR23130">
    <property type="entry name" value="CYTOCHROME B561 AND DOMON DOMAIN-CONTAINING PROTEIN"/>
    <property type="match status" value="1"/>
</dbReference>
<evidence type="ECO:0000256" key="11">
    <source>
        <dbReference type="PIRNR" id="PIRNR037471"/>
    </source>
</evidence>
<name>A0AAD9XMY5_9ROSI</name>
<feature type="binding site" description="axial binding residue" evidence="12">
    <location>
        <position position="216"/>
    </location>
    <ligand>
        <name>heme b</name>
        <dbReference type="ChEBI" id="CHEBI:60344"/>
        <label>1</label>
    </ligand>
    <ligandPart>
        <name>Fe</name>
        <dbReference type="ChEBI" id="CHEBI:18248"/>
    </ligandPart>
</feature>
<evidence type="ECO:0000256" key="14">
    <source>
        <dbReference type="SAM" id="SignalP"/>
    </source>
</evidence>
<feature type="domain" description="DOMON" evidence="15">
    <location>
        <begin position="51"/>
        <end position="167"/>
    </location>
</feature>
<evidence type="ECO:0000256" key="2">
    <source>
        <dbReference type="ARBA" id="ARBA00022448"/>
    </source>
</evidence>
<dbReference type="PROSITE" id="PS50836">
    <property type="entry name" value="DOMON"/>
    <property type="match status" value="1"/>
</dbReference>
<gene>
    <name evidence="17" type="ORF">Ddye_001170</name>
</gene>
<proteinExistence type="predicted"/>
<feature type="transmembrane region" description="Helical" evidence="13">
    <location>
        <begin position="317"/>
        <end position="337"/>
    </location>
</feature>
<dbReference type="EMBL" id="JANJYI010000001">
    <property type="protein sequence ID" value="KAK2662596.1"/>
    <property type="molecule type" value="Genomic_DNA"/>
</dbReference>
<evidence type="ECO:0000256" key="8">
    <source>
        <dbReference type="ARBA" id="ARBA00022989"/>
    </source>
</evidence>
<dbReference type="SMART" id="SM00665">
    <property type="entry name" value="B561"/>
    <property type="match status" value="1"/>
</dbReference>
<feature type="transmembrane region" description="Helical" evidence="13">
    <location>
        <begin position="288"/>
        <end position="305"/>
    </location>
</feature>
<feature type="signal peptide" evidence="14">
    <location>
        <begin position="1"/>
        <end position="28"/>
    </location>
</feature>
<reference evidence="17" key="1">
    <citation type="journal article" date="2023" name="Plant J.">
        <title>Genome sequences and population genomics provide insights into the demographic history, inbreeding, and mutation load of two 'living fossil' tree species of Dipteronia.</title>
        <authorList>
            <person name="Feng Y."/>
            <person name="Comes H.P."/>
            <person name="Chen J."/>
            <person name="Zhu S."/>
            <person name="Lu R."/>
            <person name="Zhang X."/>
            <person name="Li P."/>
            <person name="Qiu J."/>
            <person name="Olsen K.M."/>
            <person name="Qiu Y."/>
        </authorList>
    </citation>
    <scope>NUCLEOTIDE SEQUENCE</scope>
    <source>
        <strain evidence="17">KIB01</strain>
    </source>
</reference>
<dbReference type="GO" id="GO:0016020">
    <property type="term" value="C:membrane"/>
    <property type="evidence" value="ECO:0007669"/>
    <property type="project" value="UniProtKB-SubCell"/>
</dbReference>
<dbReference type="PROSITE" id="PS50939">
    <property type="entry name" value="CYTOCHROME_B561"/>
    <property type="match status" value="1"/>
</dbReference>
<evidence type="ECO:0000256" key="4">
    <source>
        <dbReference type="ARBA" id="ARBA00022692"/>
    </source>
</evidence>
<feature type="binding site" description="axial binding residue" evidence="12">
    <location>
        <position position="285"/>
    </location>
    <ligand>
        <name>heme b</name>
        <dbReference type="ChEBI" id="CHEBI:60344"/>
        <label>1</label>
    </ligand>
    <ligandPart>
        <name>Fe</name>
        <dbReference type="ChEBI" id="CHEBI:18248"/>
    </ligandPart>
</feature>
<comment type="cofactor">
    <cofactor evidence="11">
        <name>heme b</name>
        <dbReference type="ChEBI" id="CHEBI:60344"/>
    </cofactor>
    <text evidence="11">Binds 2 heme b groups non-covalently.</text>
</comment>
<evidence type="ECO:0000256" key="10">
    <source>
        <dbReference type="ARBA" id="ARBA00053871"/>
    </source>
</evidence>
<evidence type="ECO:0000256" key="1">
    <source>
        <dbReference type="ARBA" id="ARBA00004141"/>
    </source>
</evidence>
<comment type="function">
    <text evidence="10">May act as a catecholamine-responsive trans-membrane electron transporter.</text>
</comment>
<evidence type="ECO:0000256" key="6">
    <source>
        <dbReference type="ARBA" id="ARBA00022729"/>
    </source>
</evidence>
<feature type="transmembrane region" description="Helical" evidence="13">
    <location>
        <begin position="217"/>
        <end position="235"/>
    </location>
</feature>
<dbReference type="FunFam" id="1.20.120.1770:FF:000007">
    <property type="entry name" value="Cytochrome b561 and DOMON domain-containing protein"/>
    <property type="match status" value="1"/>
</dbReference>
<accession>A0AAD9XMY5</accession>
<dbReference type="InterPro" id="IPR045265">
    <property type="entry name" value="AIR12_DOMON"/>
</dbReference>
<keyword evidence="7 11" id="KW-0249">Electron transport</keyword>
<dbReference type="PANTHER" id="PTHR23130:SF195">
    <property type="entry name" value="CYTOCHROME B561 AND DOMON DOMAIN-CONTAINING PROTEIN"/>
    <property type="match status" value="1"/>
</dbReference>
<evidence type="ECO:0000259" key="15">
    <source>
        <dbReference type="PROSITE" id="PS50836"/>
    </source>
</evidence>
<keyword evidence="18" id="KW-1185">Reference proteome</keyword>
<evidence type="ECO:0000256" key="13">
    <source>
        <dbReference type="SAM" id="Phobius"/>
    </source>
</evidence>
<evidence type="ECO:0000256" key="7">
    <source>
        <dbReference type="ARBA" id="ARBA00022982"/>
    </source>
</evidence>
<keyword evidence="4 13" id="KW-0812">Transmembrane</keyword>
<keyword evidence="8 13" id="KW-1133">Transmembrane helix</keyword>
<dbReference type="InterPro" id="IPR006593">
    <property type="entry name" value="Cyt_b561/ferric_Rdtase_TM"/>
</dbReference>
<feature type="binding site" description="axial binding residue" evidence="12">
    <location>
        <position position="252"/>
    </location>
    <ligand>
        <name>heme b</name>
        <dbReference type="ChEBI" id="CHEBI:60344"/>
        <label>1</label>
    </ligand>
    <ligandPart>
        <name>Fe</name>
        <dbReference type="ChEBI" id="CHEBI:18248"/>
    </ligandPart>
</feature>
<dbReference type="CDD" id="cd09629">
    <property type="entry name" value="DOMON_CIL1_like"/>
    <property type="match status" value="1"/>
</dbReference>
<dbReference type="Pfam" id="PF03188">
    <property type="entry name" value="Cytochrom_B561"/>
    <property type="match status" value="1"/>
</dbReference>
<feature type="binding site" description="axial binding residue" evidence="12">
    <location>
        <position position="321"/>
    </location>
    <ligand>
        <name>heme b</name>
        <dbReference type="ChEBI" id="CHEBI:60344"/>
        <label>1</label>
    </ligand>
    <ligandPart>
        <name>Fe</name>
        <dbReference type="ChEBI" id="CHEBI:18248"/>
    </ligandPart>
</feature>
<evidence type="ECO:0000259" key="16">
    <source>
        <dbReference type="PROSITE" id="PS50939"/>
    </source>
</evidence>
<organism evidence="17 18">
    <name type="scientific">Dipteronia dyeriana</name>
    <dbReference type="NCBI Taxonomy" id="168575"/>
    <lineage>
        <taxon>Eukaryota</taxon>
        <taxon>Viridiplantae</taxon>
        <taxon>Streptophyta</taxon>
        <taxon>Embryophyta</taxon>
        <taxon>Tracheophyta</taxon>
        <taxon>Spermatophyta</taxon>
        <taxon>Magnoliopsida</taxon>
        <taxon>eudicotyledons</taxon>
        <taxon>Gunneridae</taxon>
        <taxon>Pentapetalae</taxon>
        <taxon>rosids</taxon>
        <taxon>malvids</taxon>
        <taxon>Sapindales</taxon>
        <taxon>Sapindaceae</taxon>
        <taxon>Hippocastanoideae</taxon>
        <taxon>Acereae</taxon>
        <taxon>Dipteronia</taxon>
    </lineage>
</organism>
<dbReference type="AlphaFoldDB" id="A0AAD9XMY5"/>
<feature type="transmembrane region" description="Helical" evidence="13">
    <location>
        <begin position="247"/>
        <end position="268"/>
    </location>
</feature>
<evidence type="ECO:0000256" key="5">
    <source>
        <dbReference type="ARBA" id="ARBA00022723"/>
    </source>
</evidence>
<protein>
    <recommendedName>
        <fullName evidence="11">Cytochrome b561 and DOMON domain-containing protein</fullName>
    </recommendedName>
</protein>
<evidence type="ECO:0000313" key="18">
    <source>
        <dbReference type="Proteomes" id="UP001280121"/>
    </source>
</evidence>
<dbReference type="Pfam" id="PF04526">
    <property type="entry name" value="DUF568"/>
    <property type="match status" value="1"/>
</dbReference>
<keyword evidence="12" id="KW-0408">Iron</keyword>
<dbReference type="PIRSF" id="PIRSF037471">
    <property type="entry name" value="UCP037471"/>
    <property type="match status" value="1"/>
</dbReference>
<keyword evidence="9 11" id="KW-0472">Membrane</keyword>
<evidence type="ECO:0000256" key="9">
    <source>
        <dbReference type="ARBA" id="ARBA00023136"/>
    </source>
</evidence>
<evidence type="ECO:0000256" key="12">
    <source>
        <dbReference type="PIRSR" id="PIRSR037471-1"/>
    </source>
</evidence>
<dbReference type="InterPro" id="IPR005018">
    <property type="entry name" value="DOMON_domain"/>
</dbReference>